<dbReference type="STRING" id="1332264.BW730_07500"/>
<gene>
    <name evidence="3" type="ORF">BW730_07500</name>
</gene>
<organism evidence="3 4">
    <name type="scientific">Tessaracoccus aquimaris</name>
    <dbReference type="NCBI Taxonomy" id="1332264"/>
    <lineage>
        <taxon>Bacteria</taxon>
        <taxon>Bacillati</taxon>
        <taxon>Actinomycetota</taxon>
        <taxon>Actinomycetes</taxon>
        <taxon>Propionibacteriales</taxon>
        <taxon>Propionibacteriaceae</taxon>
        <taxon>Tessaracoccus</taxon>
    </lineage>
</organism>
<dbReference type="RefSeq" id="WP_077685696.1">
    <property type="nucleotide sequence ID" value="NZ_CP019606.1"/>
</dbReference>
<dbReference type="OrthoDB" id="128564at2"/>
<proteinExistence type="predicted"/>
<dbReference type="Pfam" id="PF10128">
    <property type="entry name" value="OpcA_G6PD_assem"/>
    <property type="match status" value="1"/>
</dbReference>
<feature type="domain" description="Glucose-6-phosphate dehydrogenase assembly protein OpcA N-terminal" evidence="1">
    <location>
        <begin position="50"/>
        <end position="157"/>
    </location>
</feature>
<evidence type="ECO:0000259" key="2">
    <source>
        <dbReference type="Pfam" id="PF20171"/>
    </source>
</evidence>
<dbReference type="Proteomes" id="UP000188145">
    <property type="component" value="Chromosome"/>
</dbReference>
<reference evidence="4" key="1">
    <citation type="submission" date="2017-02" db="EMBL/GenBank/DDBJ databases">
        <title>Tessaracoccus aquaemaris sp. nov., isolated from the intestine of a Korean rockfish, Sebastes schlegelii, in a marine aquaculture pond.</title>
        <authorList>
            <person name="Tak E.J."/>
            <person name="Bae J.-W."/>
        </authorList>
    </citation>
    <scope>NUCLEOTIDE SEQUENCE [LARGE SCALE GENOMIC DNA]</scope>
    <source>
        <strain evidence="4">NSG39</strain>
    </source>
</reference>
<dbReference type="AlphaFoldDB" id="A0A1Q2CMN8"/>
<dbReference type="Pfam" id="PF20171">
    <property type="entry name" value="OpcA_G6PD_C"/>
    <property type="match status" value="1"/>
</dbReference>
<dbReference type="PANTHER" id="PTHR38658">
    <property type="entry name" value="OXPP CYCLE PROTEIN OPCA-RELATED"/>
    <property type="match status" value="1"/>
</dbReference>
<evidence type="ECO:0000313" key="4">
    <source>
        <dbReference type="Proteomes" id="UP000188145"/>
    </source>
</evidence>
<feature type="domain" description="Glucose-6-phosphate dehydrogenase assembly protein OpcA C-terminal" evidence="2">
    <location>
        <begin position="162"/>
        <end position="290"/>
    </location>
</feature>
<evidence type="ECO:0000259" key="1">
    <source>
        <dbReference type="Pfam" id="PF10128"/>
    </source>
</evidence>
<sequence length="301" mass="32307">MIVDLKNTTARAISAALIDAHRGVGNATGLVLTLVIVTSESRFEEVLEAAKASATAHPSRVIVATYADGDEPYLDASVEVGEGLPGDLIVLRLHGALRDHGDSVCLPLLLPDSPTIVWWPHEAPDNLATDPIGSLADRRITDAAGCGDPVAALVRRARNHAPGDTDLTWTRLTRWRALLAAALDQSEEQVTGARVEAAPDNAPALLLAAWLKQRLGVDVEYRRGDHQGVNSVVLTTPEGDITVRRIAAGSAIYQVPGQPERTVALRRRPLTDLLTEELRRMDADDIFEAAAEQIVADSEGR</sequence>
<evidence type="ECO:0000313" key="3">
    <source>
        <dbReference type="EMBL" id="AQP47367.1"/>
    </source>
</evidence>
<accession>A0A1Q2CMN8</accession>
<dbReference type="PANTHER" id="PTHR38658:SF1">
    <property type="entry name" value="OXPP CYCLE PROTEIN OPCA-RELATED"/>
    <property type="match status" value="1"/>
</dbReference>
<dbReference type="EMBL" id="CP019606">
    <property type="protein sequence ID" value="AQP47367.1"/>
    <property type="molecule type" value="Genomic_DNA"/>
</dbReference>
<dbReference type="InterPro" id="IPR046801">
    <property type="entry name" value="OpcA_G6PD_N"/>
</dbReference>
<keyword evidence="4" id="KW-1185">Reference proteome</keyword>
<dbReference type="KEGG" id="tes:BW730_07500"/>
<protein>
    <submittedName>
        <fullName evidence="3">OpcA protein</fullName>
    </submittedName>
</protein>
<name>A0A1Q2CMN8_9ACTN</name>
<dbReference type="InterPro" id="IPR004555">
    <property type="entry name" value="G6PDH_assembly_OpcA"/>
</dbReference>
<dbReference type="InterPro" id="IPR046802">
    <property type="entry name" value="OpcA_G6PD_C"/>
</dbReference>